<organism evidence="2 3">
    <name type="scientific">Candidatus Methanoplasma termitum</name>
    <dbReference type="NCBI Taxonomy" id="1577791"/>
    <lineage>
        <taxon>Archaea</taxon>
        <taxon>Methanobacteriati</taxon>
        <taxon>Thermoplasmatota</taxon>
        <taxon>Thermoplasmata</taxon>
        <taxon>Methanomassiliicoccales</taxon>
        <taxon>Methanomassiliicoccaceae</taxon>
        <taxon>Candidatus Methanoplasma</taxon>
    </lineage>
</organism>
<keyword evidence="1" id="KW-1133">Transmembrane helix</keyword>
<reference evidence="2 3" key="1">
    <citation type="journal article" date="2014" name="Appl. Environ. Microbiol.">
        <title>Comparative Genome Analysis of 'Candidatus Methanoplasma termitum' Indicates a New Mode of Energy Metabolism in the Seventh Order of Methanogens.</title>
        <authorList>
            <person name="Lang K."/>
            <person name="Schuldes J."/>
            <person name="Klingl A."/>
            <person name="Poehlein A."/>
            <person name="Daniel R."/>
            <person name="Brune A."/>
        </authorList>
    </citation>
    <scope>NUCLEOTIDE SEQUENCE [LARGE SCALE GENOMIC DNA]</scope>
    <source>
        <strain evidence="3">Mpt1</strain>
    </source>
</reference>
<dbReference type="STRING" id="1577791.Mpt1_c14180"/>
<protein>
    <submittedName>
        <fullName evidence="2">Uncharacterized protein</fullName>
    </submittedName>
</protein>
<keyword evidence="1" id="KW-0812">Transmembrane</keyword>
<dbReference type="Proteomes" id="UP000030787">
    <property type="component" value="Chromosome"/>
</dbReference>
<gene>
    <name evidence="2" type="ORF">Mpt1_c14180</name>
</gene>
<dbReference type="EMBL" id="CP010070">
    <property type="protein sequence ID" value="AIZ57275.1"/>
    <property type="molecule type" value="Genomic_DNA"/>
</dbReference>
<evidence type="ECO:0000256" key="1">
    <source>
        <dbReference type="SAM" id="Phobius"/>
    </source>
</evidence>
<feature type="transmembrane region" description="Helical" evidence="1">
    <location>
        <begin position="9"/>
        <end position="32"/>
    </location>
</feature>
<accession>A0A0A7LDL7</accession>
<keyword evidence="1" id="KW-0472">Membrane</keyword>
<keyword evidence="3" id="KW-1185">Reference proteome</keyword>
<dbReference type="GeneID" id="24819075"/>
<proteinExistence type="predicted"/>
<evidence type="ECO:0000313" key="3">
    <source>
        <dbReference type="Proteomes" id="UP000030787"/>
    </source>
</evidence>
<evidence type="ECO:0000313" key="2">
    <source>
        <dbReference type="EMBL" id="AIZ57275.1"/>
    </source>
</evidence>
<dbReference type="RefSeq" id="WP_048113440.1">
    <property type="nucleotide sequence ID" value="NZ_CP010070.1"/>
</dbReference>
<dbReference type="HOGENOM" id="CLU_2216924_0_0_2"/>
<sequence length="106" mass="11681">MKQLPPERIWLIVMVASAIVAAISAAELILSVMNGNVILAALSGAALVVFAACAVMAWMIWSKIDTMNRTVYCLRLKKPGLDIVYNEEDGYDREDEIVPKGKMPKE</sequence>
<name>A0A0A7LDL7_9ARCH</name>
<dbReference type="KEGG" id="mear:Mpt1_c14180"/>
<feature type="transmembrane region" description="Helical" evidence="1">
    <location>
        <begin position="38"/>
        <end position="61"/>
    </location>
</feature>
<dbReference type="AlphaFoldDB" id="A0A0A7LDL7"/>